<dbReference type="SMART" id="SM00636">
    <property type="entry name" value="Glyco_18"/>
    <property type="match status" value="1"/>
</dbReference>
<comment type="catalytic activity">
    <reaction evidence="1">
        <text>Random endo-hydrolysis of N-acetyl-beta-D-glucosaminide (1-&gt;4)-beta-linkages in chitin and chitodextrins.</text>
        <dbReference type="EC" id="3.2.1.14"/>
    </reaction>
</comment>
<dbReference type="InterPro" id="IPR011583">
    <property type="entry name" value="Chitinase_II/V-like_cat"/>
</dbReference>
<evidence type="ECO:0000256" key="1">
    <source>
        <dbReference type="ARBA" id="ARBA00000822"/>
    </source>
</evidence>
<keyword evidence="5" id="KW-0146">Chitin degradation</keyword>
<dbReference type="CDD" id="cd02848">
    <property type="entry name" value="E_set_Chitinase_N"/>
    <property type="match status" value="1"/>
</dbReference>
<dbReference type="PANTHER" id="PTHR11177:SF317">
    <property type="entry name" value="CHITINASE 12-RELATED"/>
    <property type="match status" value="1"/>
</dbReference>
<evidence type="ECO:0000256" key="6">
    <source>
        <dbReference type="ARBA" id="ARBA00023295"/>
    </source>
</evidence>
<evidence type="ECO:0000256" key="5">
    <source>
        <dbReference type="ARBA" id="ARBA00023024"/>
    </source>
</evidence>
<dbReference type="InterPro" id="IPR029070">
    <property type="entry name" value="Chitinase_insertion_sf"/>
</dbReference>
<name>A0AA44VSQ9_9VIBR</name>
<dbReference type="InterPro" id="IPR001579">
    <property type="entry name" value="Glyco_hydro_18_chit_AS"/>
</dbReference>
<dbReference type="InterPro" id="IPR050314">
    <property type="entry name" value="Glycosyl_Hydrlase_18"/>
</dbReference>
<dbReference type="GO" id="GO:0008061">
    <property type="term" value="F:chitin binding"/>
    <property type="evidence" value="ECO:0007669"/>
    <property type="project" value="InterPro"/>
</dbReference>
<proteinExistence type="inferred from homology"/>
<gene>
    <name evidence="10" type="ORF">BCV38_04315</name>
</gene>
<dbReference type="Pfam" id="PF08329">
    <property type="entry name" value="ChitinaseA_N"/>
    <property type="match status" value="1"/>
</dbReference>
<dbReference type="Pfam" id="PF00704">
    <property type="entry name" value="Glyco_hydro_18"/>
    <property type="match status" value="1"/>
</dbReference>
<evidence type="ECO:0000256" key="4">
    <source>
        <dbReference type="ARBA" id="ARBA00022801"/>
    </source>
</evidence>
<dbReference type="Gene3D" id="2.60.40.10">
    <property type="entry name" value="Immunoglobulins"/>
    <property type="match status" value="2"/>
</dbReference>
<evidence type="ECO:0000256" key="3">
    <source>
        <dbReference type="ARBA" id="ARBA00012729"/>
    </source>
</evidence>
<dbReference type="InterPro" id="IPR001223">
    <property type="entry name" value="Glyco_hydro18_cat"/>
</dbReference>
<dbReference type="AlphaFoldDB" id="A0AA44VSQ9"/>
<evidence type="ECO:0000256" key="8">
    <source>
        <dbReference type="RuleBase" id="RU000489"/>
    </source>
</evidence>
<dbReference type="SUPFAM" id="SSF54556">
    <property type="entry name" value="Chitinase insertion domain"/>
    <property type="match status" value="1"/>
</dbReference>
<evidence type="ECO:0000256" key="2">
    <source>
        <dbReference type="ARBA" id="ARBA00009121"/>
    </source>
</evidence>
<evidence type="ECO:0000313" key="10">
    <source>
        <dbReference type="EMBL" id="PME29308.1"/>
    </source>
</evidence>
<keyword evidence="11" id="KW-1185">Reference proteome</keyword>
<dbReference type="GO" id="GO:0008843">
    <property type="term" value="F:endochitinase activity"/>
    <property type="evidence" value="ECO:0007669"/>
    <property type="project" value="UniProtKB-EC"/>
</dbReference>
<comment type="similarity">
    <text evidence="2">Belongs to the glycosyl hydrolase 18 family. Chitinase class II subfamily.</text>
</comment>
<accession>A0AA44VSQ9</accession>
<dbReference type="InterPro" id="IPR014756">
    <property type="entry name" value="Ig_E-set"/>
</dbReference>
<keyword evidence="7" id="KW-0624">Polysaccharide degradation</keyword>
<evidence type="ECO:0000313" key="11">
    <source>
        <dbReference type="Proteomes" id="UP000239763"/>
    </source>
</evidence>
<organism evidence="10 11">
    <name type="scientific">Vibrio lentus</name>
    <dbReference type="NCBI Taxonomy" id="136468"/>
    <lineage>
        <taxon>Bacteria</taxon>
        <taxon>Pseudomonadati</taxon>
        <taxon>Pseudomonadota</taxon>
        <taxon>Gammaproteobacteria</taxon>
        <taxon>Vibrionales</taxon>
        <taxon>Vibrionaceae</taxon>
        <taxon>Vibrio</taxon>
    </lineage>
</organism>
<feature type="domain" description="GH18" evidence="9">
    <location>
        <begin position="118"/>
        <end position="521"/>
    </location>
</feature>
<keyword evidence="6 8" id="KW-0326">Glycosidase</keyword>
<dbReference type="InterPro" id="IPR017853">
    <property type="entry name" value="GH"/>
</dbReference>
<evidence type="ECO:0000259" key="9">
    <source>
        <dbReference type="PROSITE" id="PS51910"/>
    </source>
</evidence>
<comment type="caution">
    <text evidence="10">The sequence shown here is derived from an EMBL/GenBank/DDBJ whole genome shotgun (WGS) entry which is preliminary data.</text>
</comment>
<dbReference type="InterPro" id="IPR013783">
    <property type="entry name" value="Ig-like_fold"/>
</dbReference>
<dbReference type="PANTHER" id="PTHR11177">
    <property type="entry name" value="CHITINASE"/>
    <property type="match status" value="1"/>
</dbReference>
<protein>
    <recommendedName>
        <fullName evidence="3">chitinase</fullName>
        <ecNumber evidence="3">3.2.1.14</ecNumber>
    </recommendedName>
</protein>
<evidence type="ECO:0000256" key="7">
    <source>
        <dbReference type="ARBA" id="ARBA00023326"/>
    </source>
</evidence>
<sequence length="596" mass="66012">MVELDHQQVAYEKLVKSIKDKVEVEVSWDFWSGGTAETARVLIDGVVKWEGEGNAKTASFFMAKGGRYEMVVELENADGKTRSDAKPLMIADTDGSHMEPLHHDWTELHKPYENKTNSIVGTYFVEWGVYGRDYPLDKAPLSNLNRILYGFIPICGGHGLNDSVKEIDGSFEALQNACAGRDDFKVAIHDPWAAVQKSQKGVTSWSDPYKGNYGQMMAAKQANPHLKILPSIGGWTLSDPFFFMHDESKRRVFVESVREFMETWKFFDGVDIDYEFPGGKGANPDLGDPDIDGDTYVVLMKELREMLDELGEKNDRYYELTSAINVGYDKLAVVDYGEASKYLDHIYMMSYDFYGAWDQQNFNHQTGLHSSSVNPGNEYYASKGVDILLAQGVPANKLIVGAAAYGRGWKGIKDISGDNPFTGTASGPIKGTWEDGVLDYRDIANNHGEAQGFKSFYDEQAEAAYRFNSTTGELISYDNERSVKAKARYALEQGLAGIFHWEVDGDNGELTNAMHEGLGHGNNAEVDDQPVNLPPIARAGQDLTVQGPITVRLNGANSTDPEGGELDYSWKQVSGELLNVRGEFSDSVTFGVPAVT</sequence>
<keyword evidence="7" id="KW-0119">Carbohydrate metabolism</keyword>
<dbReference type="Gene3D" id="3.20.20.80">
    <property type="entry name" value="Glycosidases"/>
    <property type="match status" value="1"/>
</dbReference>
<dbReference type="InterPro" id="IPR013540">
    <property type="entry name" value="ChitinaseA_N"/>
</dbReference>
<dbReference type="GO" id="GO:0006032">
    <property type="term" value="P:chitin catabolic process"/>
    <property type="evidence" value="ECO:0007669"/>
    <property type="project" value="UniProtKB-KW"/>
</dbReference>
<dbReference type="EMBL" id="MCSB01000013">
    <property type="protein sequence ID" value="PME29308.1"/>
    <property type="molecule type" value="Genomic_DNA"/>
</dbReference>
<dbReference type="Gene3D" id="3.10.50.10">
    <property type="match status" value="1"/>
</dbReference>
<dbReference type="Proteomes" id="UP000239763">
    <property type="component" value="Unassembled WGS sequence"/>
</dbReference>
<dbReference type="PROSITE" id="PS01095">
    <property type="entry name" value="GH18_1"/>
    <property type="match status" value="1"/>
</dbReference>
<keyword evidence="4 8" id="KW-0378">Hydrolase</keyword>
<dbReference type="PROSITE" id="PS51910">
    <property type="entry name" value="GH18_2"/>
    <property type="match status" value="1"/>
</dbReference>
<dbReference type="CDD" id="cd06548">
    <property type="entry name" value="GH18_chitinase"/>
    <property type="match status" value="1"/>
</dbReference>
<dbReference type="EC" id="3.2.1.14" evidence="3"/>
<dbReference type="GO" id="GO:0000272">
    <property type="term" value="P:polysaccharide catabolic process"/>
    <property type="evidence" value="ECO:0007669"/>
    <property type="project" value="UniProtKB-KW"/>
</dbReference>
<reference evidence="10 11" key="1">
    <citation type="journal article" date="2018" name="Nature">
        <title>A major lineage of non-tailed dsDNA viruses as unrecognized killers of marine bacteria.</title>
        <authorList>
            <person name="Kauffman K.M."/>
            <person name="Hussain F.A."/>
            <person name="Yang J."/>
            <person name="Arevalo P."/>
            <person name="Brown J.M."/>
            <person name="Chang W.K."/>
            <person name="VanInsberghe D."/>
            <person name="Elsherbini J."/>
            <person name="Sharma R.S."/>
            <person name="Cutler M.B."/>
            <person name="Kelly L."/>
            <person name="Polz M.F."/>
        </authorList>
    </citation>
    <scope>NUCLEOTIDE SEQUENCE [LARGE SCALE GENOMIC DNA]</scope>
    <source>
        <strain evidence="10 11">10N.286.55.E1</strain>
    </source>
</reference>
<dbReference type="SUPFAM" id="SSF51445">
    <property type="entry name" value="(Trans)glycosidases"/>
    <property type="match status" value="1"/>
</dbReference>
<dbReference type="SUPFAM" id="SSF81296">
    <property type="entry name" value="E set domains"/>
    <property type="match status" value="1"/>
</dbReference>